<name>A0A1F4SMD5_UNCSA</name>
<dbReference type="InterPro" id="IPR050595">
    <property type="entry name" value="Bact_response_regulator"/>
</dbReference>
<dbReference type="Gene3D" id="3.40.50.2300">
    <property type="match status" value="1"/>
</dbReference>
<dbReference type="InterPro" id="IPR011006">
    <property type="entry name" value="CheY-like_superfamily"/>
</dbReference>
<dbReference type="PROSITE" id="PS50110">
    <property type="entry name" value="RESPONSE_REGULATORY"/>
    <property type="match status" value="1"/>
</dbReference>
<dbReference type="STRING" id="1802579.A2310_02220"/>
<accession>A0A1F4SMD5</accession>
<dbReference type="EMBL" id="MEUB01000038">
    <property type="protein sequence ID" value="OGC21596.1"/>
    <property type="molecule type" value="Genomic_DNA"/>
</dbReference>
<feature type="domain" description="Response regulatory" evidence="3">
    <location>
        <begin position="5"/>
        <end position="131"/>
    </location>
</feature>
<dbReference type="Proteomes" id="UP000178417">
    <property type="component" value="Unassembled WGS sequence"/>
</dbReference>
<dbReference type="Pfam" id="PF00072">
    <property type="entry name" value="Response_reg"/>
    <property type="match status" value="1"/>
</dbReference>
<evidence type="ECO:0000313" key="4">
    <source>
        <dbReference type="EMBL" id="OGC21596.1"/>
    </source>
</evidence>
<dbReference type="AlphaFoldDB" id="A0A1F4SMD5"/>
<evidence type="ECO:0000256" key="1">
    <source>
        <dbReference type="ARBA" id="ARBA00022553"/>
    </source>
</evidence>
<dbReference type="InterPro" id="IPR001789">
    <property type="entry name" value="Sig_transdc_resp-reg_receiver"/>
</dbReference>
<feature type="modified residue" description="4-aspartylphosphate" evidence="2">
    <location>
        <position position="65"/>
    </location>
</feature>
<evidence type="ECO:0000313" key="5">
    <source>
        <dbReference type="Proteomes" id="UP000178417"/>
    </source>
</evidence>
<evidence type="ECO:0000256" key="2">
    <source>
        <dbReference type="PROSITE-ProRule" id="PRU00169"/>
    </source>
</evidence>
<keyword evidence="1 2" id="KW-0597">Phosphoprotein</keyword>
<dbReference type="SUPFAM" id="SSF52172">
    <property type="entry name" value="CheY-like"/>
    <property type="match status" value="1"/>
</dbReference>
<protein>
    <recommendedName>
        <fullName evidence="3">Response regulatory domain-containing protein</fullName>
    </recommendedName>
</protein>
<evidence type="ECO:0000259" key="3">
    <source>
        <dbReference type="PROSITE" id="PS50110"/>
    </source>
</evidence>
<dbReference type="SMART" id="SM00448">
    <property type="entry name" value="REC"/>
    <property type="match status" value="1"/>
</dbReference>
<dbReference type="PANTHER" id="PTHR44591:SF3">
    <property type="entry name" value="RESPONSE REGULATORY DOMAIN-CONTAINING PROTEIN"/>
    <property type="match status" value="1"/>
</dbReference>
<comment type="caution">
    <text evidence="4">The sequence shown here is derived from an EMBL/GenBank/DDBJ whole genome shotgun (WGS) entry which is preliminary data.</text>
</comment>
<organism evidence="4 5">
    <name type="scientific">candidate division WOR-1 bacterium RIFOXYB2_FULL_37_13</name>
    <dbReference type="NCBI Taxonomy" id="1802579"/>
    <lineage>
        <taxon>Bacteria</taxon>
        <taxon>Bacillati</taxon>
        <taxon>Saganbacteria</taxon>
    </lineage>
</organism>
<reference evidence="4 5" key="1">
    <citation type="journal article" date="2016" name="Nat. Commun.">
        <title>Thousands of microbial genomes shed light on interconnected biogeochemical processes in an aquifer system.</title>
        <authorList>
            <person name="Anantharaman K."/>
            <person name="Brown C.T."/>
            <person name="Hug L.A."/>
            <person name="Sharon I."/>
            <person name="Castelle C.J."/>
            <person name="Probst A.J."/>
            <person name="Thomas B.C."/>
            <person name="Singh A."/>
            <person name="Wilkins M.J."/>
            <person name="Karaoz U."/>
            <person name="Brodie E.L."/>
            <person name="Williams K.H."/>
            <person name="Hubbard S.S."/>
            <person name="Banfield J.F."/>
        </authorList>
    </citation>
    <scope>NUCLEOTIDE SEQUENCE [LARGE SCALE GENOMIC DNA]</scope>
</reference>
<dbReference type="PANTHER" id="PTHR44591">
    <property type="entry name" value="STRESS RESPONSE REGULATOR PROTEIN 1"/>
    <property type="match status" value="1"/>
</dbReference>
<sequence>MLKPLVLVVDDEVDLNNDIVESINKSNKKYEAISAYSAEEALSSLEKHKVCFGLGRNCIRFVVLDIKMPGMNGLELLETLREKYKENIGVVMLTAWEDKEKWDKATAGFVVNYLVKPFDPAKLIEILDRFFEGEEERMIVETFEKHIEKDKKYENPASSS</sequence>
<gene>
    <name evidence="4" type="ORF">A2310_02220</name>
</gene>
<dbReference type="GO" id="GO:0000160">
    <property type="term" value="P:phosphorelay signal transduction system"/>
    <property type="evidence" value="ECO:0007669"/>
    <property type="project" value="InterPro"/>
</dbReference>
<proteinExistence type="predicted"/>